<reference evidence="1" key="1">
    <citation type="submission" date="2021-02" db="EMBL/GenBank/DDBJ databases">
        <authorList>
            <person name="Nowell W R."/>
        </authorList>
    </citation>
    <scope>NUCLEOTIDE SEQUENCE</scope>
</reference>
<evidence type="ECO:0008006" key="4">
    <source>
        <dbReference type="Google" id="ProtNLM"/>
    </source>
</evidence>
<comment type="caution">
    <text evidence="1">The sequence shown here is derived from an EMBL/GenBank/DDBJ whole genome shotgun (WGS) entry which is preliminary data.</text>
</comment>
<dbReference type="EMBL" id="CAJOBA010009362">
    <property type="protein sequence ID" value="CAF3849463.1"/>
    <property type="molecule type" value="Genomic_DNA"/>
</dbReference>
<dbReference type="AlphaFoldDB" id="A0A8S2E9C5"/>
<dbReference type="PANTHER" id="PTHR33395:SF22">
    <property type="entry name" value="REVERSE TRANSCRIPTASE DOMAIN-CONTAINING PROTEIN"/>
    <property type="match status" value="1"/>
</dbReference>
<name>A0A8S2E9C5_9BILA</name>
<dbReference type="Proteomes" id="UP000677228">
    <property type="component" value="Unassembled WGS sequence"/>
</dbReference>
<gene>
    <name evidence="1" type="ORF">OVA965_LOCUS18654</name>
    <name evidence="2" type="ORF">TMI583_LOCUS18668</name>
</gene>
<evidence type="ECO:0000313" key="2">
    <source>
        <dbReference type="EMBL" id="CAF3849463.1"/>
    </source>
</evidence>
<evidence type="ECO:0000313" key="3">
    <source>
        <dbReference type="Proteomes" id="UP000677228"/>
    </source>
</evidence>
<evidence type="ECO:0000313" key="1">
    <source>
        <dbReference type="EMBL" id="CAF1087575.1"/>
    </source>
</evidence>
<dbReference type="Proteomes" id="UP000682733">
    <property type="component" value="Unassembled WGS sequence"/>
</dbReference>
<organism evidence="1 3">
    <name type="scientific">Didymodactylos carnosus</name>
    <dbReference type="NCBI Taxonomy" id="1234261"/>
    <lineage>
        <taxon>Eukaryota</taxon>
        <taxon>Metazoa</taxon>
        <taxon>Spiralia</taxon>
        <taxon>Gnathifera</taxon>
        <taxon>Rotifera</taxon>
        <taxon>Eurotatoria</taxon>
        <taxon>Bdelloidea</taxon>
        <taxon>Philodinida</taxon>
        <taxon>Philodinidae</taxon>
        <taxon>Didymodactylos</taxon>
    </lineage>
</organism>
<sequence>MEKFYNRINKQQNNSSSWYKILSHALCRNKRTQIPVLKTMKGEWIYNDSKKVEILNEQFASICTMDDKGINKSIPTDALSLASTKFDITNKICSDEIEKVLKLSNSNKACSSEVTSKMVEESSDVTNEALADICNQSIAEGEFPMCFKVGAIYLLYKDGEPWLVNNYRPVTLFHILSKPLERVVYTQLYNYLAKNNLLTCLQSGCRHRDSTINQFRSRSCAGI</sequence>
<accession>A0A8S2E9C5</accession>
<dbReference type="PANTHER" id="PTHR33395">
    <property type="entry name" value="TRANSCRIPTASE, PUTATIVE-RELATED-RELATED"/>
    <property type="match status" value="1"/>
</dbReference>
<dbReference type="EMBL" id="CAJNOK010009344">
    <property type="protein sequence ID" value="CAF1087575.1"/>
    <property type="molecule type" value="Genomic_DNA"/>
</dbReference>
<protein>
    <recommendedName>
        <fullName evidence="4">Reverse transcriptase</fullName>
    </recommendedName>
</protein>
<proteinExistence type="predicted"/>